<dbReference type="Proteomes" id="UP000033411">
    <property type="component" value="Unassembled WGS sequence"/>
</dbReference>
<dbReference type="Pfam" id="PF09898">
    <property type="entry name" value="DUF2125"/>
    <property type="match status" value="1"/>
</dbReference>
<dbReference type="AlphaFoldDB" id="A0A0F5Q4I9"/>
<evidence type="ECO:0008006" key="3">
    <source>
        <dbReference type="Google" id="ProtNLM"/>
    </source>
</evidence>
<evidence type="ECO:0000313" key="1">
    <source>
        <dbReference type="EMBL" id="KKC35843.1"/>
    </source>
</evidence>
<reference evidence="1 2" key="1">
    <citation type="submission" date="2015-03" db="EMBL/GenBank/DDBJ databases">
        <authorList>
            <person name="Lepp D."/>
            <person name="Hassan Y.I."/>
            <person name="Li X.-Z."/>
            <person name="Zhou T."/>
        </authorList>
    </citation>
    <scope>NUCLEOTIDE SEQUENCE [LARGE SCALE GENOMIC DNA]</scope>
    <source>
        <strain evidence="1 2">E84</strain>
    </source>
</reference>
<dbReference type="STRING" id="1293439.WH87_14810"/>
<name>A0A0F5Q4I9_9HYPH</name>
<keyword evidence="2" id="KW-1185">Reference proteome</keyword>
<dbReference type="OrthoDB" id="7169664at2"/>
<protein>
    <recommendedName>
        <fullName evidence="3">DUF2125 domain-containing protein</fullName>
    </recommendedName>
</protein>
<proteinExistence type="predicted"/>
<dbReference type="PATRIC" id="fig|1293439.3.peg.3017"/>
<evidence type="ECO:0000313" key="2">
    <source>
        <dbReference type="Proteomes" id="UP000033411"/>
    </source>
</evidence>
<sequence>MKKRIIILGLVVLVVIVAWSGAWLFLSGLVKQNIEALADADGNTTPRIACETLNVGGYPFRFDADCVNAEIVSGDVTITVPGIRASIRVYAPNHALASALGPLELVDAFTGTRNTVAWSGLQASLNISDWRISRLSLVADKLVWSDTVLGETLIAQSPRAELHLMDIPEQHDSARHLAALAGYVSIKDLAYPGMTLTNTNAELQVELSGLPDDVRNWGEPTMLQAMQQAGGALKIVSIHGTDGPSTLDANGTISLDDKGMLDGQIAIKSIGVADRIGPFLQEPARTLVLGVPAADGSHSNLIAFRAGAVFSGLVPVAALSPLF</sequence>
<dbReference type="EMBL" id="LANJ01000044">
    <property type="protein sequence ID" value="KKC35843.1"/>
    <property type="molecule type" value="Genomic_DNA"/>
</dbReference>
<dbReference type="RefSeq" id="WP_046140797.1">
    <property type="nucleotide sequence ID" value="NZ_LANJ01000044.1"/>
</dbReference>
<dbReference type="InterPro" id="IPR018666">
    <property type="entry name" value="DUF2125"/>
</dbReference>
<gene>
    <name evidence="1" type="ORF">WH87_14810</name>
</gene>
<comment type="caution">
    <text evidence="1">The sequence shown here is derived from an EMBL/GenBank/DDBJ whole genome shotgun (WGS) entry which is preliminary data.</text>
</comment>
<organism evidence="1 2">
    <name type="scientific">Devosia epidermidihirudinis</name>
    <dbReference type="NCBI Taxonomy" id="1293439"/>
    <lineage>
        <taxon>Bacteria</taxon>
        <taxon>Pseudomonadati</taxon>
        <taxon>Pseudomonadota</taxon>
        <taxon>Alphaproteobacteria</taxon>
        <taxon>Hyphomicrobiales</taxon>
        <taxon>Devosiaceae</taxon>
        <taxon>Devosia</taxon>
    </lineage>
</organism>
<accession>A0A0F5Q4I9</accession>